<dbReference type="PATRIC" id="fig|1391654.3.peg.3424"/>
<reference evidence="3 4" key="1">
    <citation type="submission" date="2015-08" db="EMBL/GenBank/DDBJ databases">
        <authorList>
            <person name="Babu N.S."/>
            <person name="Beckwith C.J."/>
            <person name="Beseler K.G."/>
            <person name="Brison A."/>
            <person name="Carone J.V."/>
            <person name="Caskin T.P."/>
            <person name="Diamond M."/>
            <person name="Durham M.E."/>
            <person name="Foxe J.M."/>
            <person name="Go M."/>
            <person name="Henderson B.A."/>
            <person name="Jones I.B."/>
            <person name="McGettigan J.A."/>
            <person name="Micheletti S.J."/>
            <person name="Nasrallah M.E."/>
            <person name="Ortiz D."/>
            <person name="Piller C.R."/>
            <person name="Privatt S.R."/>
            <person name="Schneider S.L."/>
            <person name="Sharp S."/>
            <person name="Smith T.C."/>
            <person name="Stanton J.D."/>
            <person name="Ullery H.E."/>
            <person name="Wilson R.J."/>
            <person name="Serrano M.G."/>
            <person name="Buck G."/>
            <person name="Lee V."/>
            <person name="Wang Y."/>
            <person name="Carvalho R."/>
            <person name="Voegtly L."/>
            <person name="Shi R."/>
            <person name="Duckworth R."/>
            <person name="Johnson A."/>
            <person name="Loviza R."/>
            <person name="Walstead R."/>
            <person name="Shah Z."/>
            <person name="Kiflezghi M."/>
            <person name="Wade K."/>
            <person name="Ball S.L."/>
            <person name="Bradley K.W."/>
            <person name="Asai D.J."/>
            <person name="Bowman C.A."/>
            <person name="Russell D.A."/>
            <person name="Pope W.H."/>
            <person name="Jacobs-Sera D."/>
            <person name="Hendrix R.W."/>
            <person name="Hatfull G.F."/>
        </authorList>
    </citation>
    <scope>NUCLEOTIDE SEQUENCE [LARGE SCALE GENOMIC DNA]</scope>
    <source>
        <strain evidence="3 4">DSM 27648</strain>
    </source>
</reference>
<dbReference type="InterPro" id="IPR004352">
    <property type="entry name" value="GH114_TIM-barrel"/>
</dbReference>
<dbReference type="KEGG" id="llu:AKJ09_03384"/>
<feature type="domain" description="Glycoside-hydrolase family GH114 TIM-barrel" evidence="2">
    <location>
        <begin position="84"/>
        <end position="303"/>
    </location>
</feature>
<dbReference type="STRING" id="1391654.AKJ09_03384"/>
<dbReference type="Pfam" id="PF03537">
    <property type="entry name" value="Glyco_hydro_114"/>
    <property type="match status" value="1"/>
</dbReference>
<dbReference type="Proteomes" id="UP000064967">
    <property type="component" value="Chromosome"/>
</dbReference>
<dbReference type="SUPFAM" id="SSF51445">
    <property type="entry name" value="(Trans)glycosidases"/>
    <property type="match status" value="1"/>
</dbReference>
<dbReference type="InterPro" id="IPR013785">
    <property type="entry name" value="Aldolase_TIM"/>
</dbReference>
<evidence type="ECO:0000259" key="2">
    <source>
        <dbReference type="Pfam" id="PF03537"/>
    </source>
</evidence>
<dbReference type="AlphaFoldDB" id="A0A0K1PT62"/>
<protein>
    <submittedName>
        <fullName evidence="3">Endo alpha-1,4 polygalactosaminidase</fullName>
    </submittedName>
</protein>
<sequence>MACSGASSEGGSSSSSSGNDPGAGASSGQDGGNGGIGGGSSTNNPGGGGSTNTPGTGGDTNPDPGSTDPGSGTTDRWRPAPGTSWQIQYTGTFDPSVDVQVFDIDLFDISAQTITDLHAKGKKVICYFSAGSYENWRPDQAQFPAAALGKNLDGWPGEKWLDIRDTKVRTIMKARLDLAKQHRCDAVDPDNVDGYRQNSNFNLTAADQLSYNRFLATEAHARGMSILLKNDLDQIGDLIADFDGAVNEQCMEYDECDTLTPFISANKAVFHIEYGSSSKVNAVCPPSNALNFDTLIKNLDLDATRISCR</sequence>
<dbReference type="Gene3D" id="3.20.20.70">
    <property type="entry name" value="Aldolase class I"/>
    <property type="match status" value="1"/>
</dbReference>
<dbReference type="PANTHER" id="PTHR35273:SF2">
    <property type="entry name" value="ALPHA-GALACTOSIDASE"/>
    <property type="match status" value="1"/>
</dbReference>
<gene>
    <name evidence="3" type="ORF">AKJ09_03384</name>
</gene>
<feature type="compositionally biased region" description="Low complexity" evidence="1">
    <location>
        <begin position="59"/>
        <end position="70"/>
    </location>
</feature>
<evidence type="ECO:0000256" key="1">
    <source>
        <dbReference type="SAM" id="MobiDB-lite"/>
    </source>
</evidence>
<feature type="region of interest" description="Disordered" evidence="1">
    <location>
        <begin position="1"/>
        <end position="84"/>
    </location>
</feature>
<dbReference type="PANTHER" id="PTHR35273">
    <property type="entry name" value="ALPHA-1,4 POLYGALACTOSAMINIDASE, PUTATIVE (AFU_ORTHOLOGUE AFUA_3G07890)-RELATED"/>
    <property type="match status" value="1"/>
</dbReference>
<feature type="compositionally biased region" description="Low complexity" evidence="1">
    <location>
        <begin position="1"/>
        <end position="28"/>
    </location>
</feature>
<dbReference type="InterPro" id="IPR017853">
    <property type="entry name" value="GH"/>
</dbReference>
<name>A0A0K1PT62_9BACT</name>
<keyword evidence="4" id="KW-1185">Reference proteome</keyword>
<evidence type="ECO:0000313" key="3">
    <source>
        <dbReference type="EMBL" id="AKU96720.1"/>
    </source>
</evidence>
<proteinExistence type="predicted"/>
<dbReference type="EMBL" id="CP012333">
    <property type="protein sequence ID" value="AKU96720.1"/>
    <property type="molecule type" value="Genomic_DNA"/>
</dbReference>
<evidence type="ECO:0000313" key="4">
    <source>
        <dbReference type="Proteomes" id="UP000064967"/>
    </source>
</evidence>
<feature type="compositionally biased region" description="Gly residues" evidence="1">
    <location>
        <begin position="29"/>
        <end position="58"/>
    </location>
</feature>
<dbReference type="OrthoDB" id="505502at2"/>
<accession>A0A0K1PT62</accession>
<organism evidence="3 4">
    <name type="scientific">Labilithrix luteola</name>
    <dbReference type="NCBI Taxonomy" id="1391654"/>
    <lineage>
        <taxon>Bacteria</taxon>
        <taxon>Pseudomonadati</taxon>
        <taxon>Myxococcota</taxon>
        <taxon>Polyangia</taxon>
        <taxon>Polyangiales</taxon>
        <taxon>Labilitrichaceae</taxon>
        <taxon>Labilithrix</taxon>
    </lineage>
</organism>